<keyword evidence="3" id="KW-1185">Reference proteome</keyword>
<reference evidence="2" key="2">
    <citation type="submission" date="2025-08" db="UniProtKB">
        <authorList>
            <consortium name="Ensembl"/>
        </authorList>
    </citation>
    <scope>IDENTIFICATION</scope>
</reference>
<reference evidence="2 3" key="1">
    <citation type="submission" date="2013-03" db="EMBL/GenBank/DDBJ databases">
        <authorList>
            <person name="Warren W."/>
            <person name="Wilson R.K."/>
        </authorList>
    </citation>
    <scope>NUCLEOTIDE SEQUENCE</scope>
</reference>
<sequence>ICMFSGSIINNAAVNICDLNLVGCFLVVFNLSYLV</sequence>
<name>A0A7N9CSH9_MACFA</name>
<keyword evidence="1" id="KW-0472">Membrane</keyword>
<keyword evidence="1" id="KW-1133">Transmembrane helix</keyword>
<feature type="transmembrane region" description="Helical" evidence="1">
    <location>
        <begin position="12"/>
        <end position="33"/>
    </location>
</feature>
<dbReference type="AlphaFoldDB" id="A0A7N9CSH9"/>
<organism evidence="2 3">
    <name type="scientific">Macaca fascicularis</name>
    <name type="common">Crab-eating macaque</name>
    <name type="synonym">Cynomolgus monkey</name>
    <dbReference type="NCBI Taxonomy" id="9541"/>
    <lineage>
        <taxon>Eukaryota</taxon>
        <taxon>Metazoa</taxon>
        <taxon>Chordata</taxon>
        <taxon>Craniata</taxon>
        <taxon>Vertebrata</taxon>
        <taxon>Euteleostomi</taxon>
        <taxon>Mammalia</taxon>
        <taxon>Eutheria</taxon>
        <taxon>Euarchontoglires</taxon>
        <taxon>Primates</taxon>
        <taxon>Haplorrhini</taxon>
        <taxon>Catarrhini</taxon>
        <taxon>Cercopithecidae</taxon>
        <taxon>Cercopithecinae</taxon>
        <taxon>Macaca</taxon>
    </lineage>
</organism>
<reference evidence="2" key="3">
    <citation type="submission" date="2025-09" db="UniProtKB">
        <authorList>
            <consortium name="Ensembl"/>
        </authorList>
    </citation>
    <scope>IDENTIFICATION</scope>
</reference>
<evidence type="ECO:0000313" key="3">
    <source>
        <dbReference type="Proteomes" id="UP000233100"/>
    </source>
</evidence>
<evidence type="ECO:0000256" key="1">
    <source>
        <dbReference type="SAM" id="Phobius"/>
    </source>
</evidence>
<accession>A0A7N9CSH9</accession>
<dbReference type="Ensembl" id="ENSMFAT00000085249.1">
    <property type="protein sequence ID" value="ENSMFAP00000054183.1"/>
    <property type="gene ID" value="ENSMFAG00000058516.1"/>
</dbReference>
<protein>
    <submittedName>
        <fullName evidence="2">Uncharacterized protein</fullName>
    </submittedName>
</protein>
<dbReference type="Proteomes" id="UP000233100">
    <property type="component" value="Chromosome 10"/>
</dbReference>
<proteinExistence type="predicted"/>
<evidence type="ECO:0000313" key="2">
    <source>
        <dbReference type="Ensembl" id="ENSMFAP00000054183.1"/>
    </source>
</evidence>
<keyword evidence="1" id="KW-0812">Transmembrane</keyword>